<dbReference type="SUPFAM" id="SSF51395">
    <property type="entry name" value="FMN-linked oxidoreductases"/>
    <property type="match status" value="1"/>
</dbReference>
<dbReference type="AlphaFoldDB" id="A0AAI8DG44"/>
<feature type="domain" description="Glutamate synthase" evidence="4">
    <location>
        <begin position="145"/>
        <end position="494"/>
    </location>
</feature>
<keyword evidence="3" id="KW-1133">Transmembrane helix</keyword>
<dbReference type="Gene3D" id="3.20.20.70">
    <property type="entry name" value="Aldolase class I"/>
    <property type="match status" value="1"/>
</dbReference>
<evidence type="ECO:0000259" key="4">
    <source>
        <dbReference type="Pfam" id="PF01645"/>
    </source>
</evidence>
<dbReference type="Pfam" id="PF01645">
    <property type="entry name" value="Glu_synthase"/>
    <property type="match status" value="1"/>
</dbReference>
<dbReference type="GO" id="GO:0006537">
    <property type="term" value="P:glutamate biosynthetic process"/>
    <property type="evidence" value="ECO:0007669"/>
    <property type="project" value="InterPro"/>
</dbReference>
<comment type="similarity">
    <text evidence="1 2">Belongs to the glutamate synthase family.</text>
</comment>
<dbReference type="PIRSF" id="PIRSF500060">
    <property type="entry name" value="UCP500060"/>
    <property type="match status" value="1"/>
</dbReference>
<dbReference type="EMBL" id="CP022046">
    <property type="protein sequence ID" value="ASE33746.1"/>
    <property type="molecule type" value="Genomic_DNA"/>
</dbReference>
<protein>
    <submittedName>
        <fullName evidence="5">FMN-binding glutamate synthase family protein</fullName>
    </submittedName>
</protein>
<evidence type="ECO:0000256" key="1">
    <source>
        <dbReference type="ARBA" id="ARBA00009716"/>
    </source>
</evidence>
<evidence type="ECO:0000256" key="3">
    <source>
        <dbReference type="SAM" id="Phobius"/>
    </source>
</evidence>
<dbReference type="Proteomes" id="UP000197058">
    <property type="component" value="Chromosome"/>
</dbReference>
<feature type="transmembrane region" description="Helical" evidence="3">
    <location>
        <begin position="6"/>
        <end position="32"/>
    </location>
</feature>
<dbReference type="InterPro" id="IPR002932">
    <property type="entry name" value="Glu_synthdom"/>
</dbReference>
<dbReference type="PIRSF" id="PIRSF006429">
    <property type="entry name" value="GOGAT_lg_2"/>
    <property type="match status" value="1"/>
</dbReference>
<gene>
    <name evidence="5" type="ORF">CEP64_03755</name>
</gene>
<dbReference type="InterPro" id="IPR024188">
    <property type="entry name" value="GltB"/>
</dbReference>
<dbReference type="KEGG" id="sscu:CEP64_03755"/>
<dbReference type="PANTHER" id="PTHR43819:SF1">
    <property type="entry name" value="ARCHAEAL-TYPE GLUTAMATE SYNTHASE [NADPH]"/>
    <property type="match status" value="1"/>
</dbReference>
<accession>A0AAI8DG44</accession>
<dbReference type="GO" id="GO:0015930">
    <property type="term" value="F:glutamate synthase activity"/>
    <property type="evidence" value="ECO:0007669"/>
    <property type="project" value="InterPro"/>
</dbReference>
<evidence type="ECO:0000256" key="2">
    <source>
        <dbReference type="PIRNR" id="PIRNR006429"/>
    </source>
</evidence>
<dbReference type="InterPro" id="IPR013785">
    <property type="entry name" value="Aldolase_TIM"/>
</dbReference>
<dbReference type="InterPro" id="IPR027283">
    <property type="entry name" value="YerD"/>
</dbReference>
<keyword evidence="3" id="KW-0472">Membrane</keyword>
<dbReference type="PANTHER" id="PTHR43819">
    <property type="entry name" value="ARCHAEAL-TYPE GLUTAMATE SYNTHASE [NADPH]"/>
    <property type="match status" value="1"/>
</dbReference>
<dbReference type="RefSeq" id="WP_058591892.1">
    <property type="nucleotide sequence ID" value="NZ_CP022046.2"/>
</dbReference>
<dbReference type="FunFam" id="3.20.20.70:FF:000156">
    <property type="entry name" value="Glutamate synthase domain protein"/>
    <property type="match status" value="1"/>
</dbReference>
<sequence>MTFLSILQLIVNILFFVIIIGGIIACISLYVIDKRQKHHSVLRNYPVLGRVRYFLESIGPELRQYLILNDNAGKPFSRKQYLNIVMPGKYKNRIESFGSLRKFEEPGFYLQNTMFPVDHDELEINQDEQMSTFIYEISNEGLFDRKEKQKQKDVDPYKLTSDNQIIIGDDLKHPFIINRLIGQSGMSYGALGKNAITALSKGLGRSGSWMNTGEGGLSDHHLSGGCDIIFQIGPGLFGVRDKEGNFDETEFIEKANMNQVKAFELKLAQGAKTRGGHIEGAKVTEEIAEIRNVTPFETVNSPNRFEFLHNNKELLQFVQRLRELSDKPVGIKLVVGNINDLKKLIHEMVSSNIIPDFITVDGGEGGTGATYQELVDTVGLPLFSALPILDVELKKFKIRDKVKVFASGKLITPDQIAIALALGADLVNVARSLMINVGCIMAQQCHTNNCPVGVATTDPKKESALVVSEKEYRVSNYIVSLHEGLFNLAAAVGVKSPNQINENHLLYRSANGNVMNVKQYKKSIYKEQ</sequence>
<name>A0AAI8DG44_MAMSC</name>
<keyword evidence="3" id="KW-0812">Transmembrane</keyword>
<organism evidence="5 6">
    <name type="scientific">Mammaliicoccus sciuri</name>
    <name type="common">Staphylococcus sciuri</name>
    <dbReference type="NCBI Taxonomy" id="1296"/>
    <lineage>
        <taxon>Bacteria</taxon>
        <taxon>Bacillati</taxon>
        <taxon>Bacillota</taxon>
        <taxon>Bacilli</taxon>
        <taxon>Bacillales</taxon>
        <taxon>Staphylococcaceae</taxon>
        <taxon>Mammaliicoccus</taxon>
    </lineage>
</organism>
<reference evidence="6" key="1">
    <citation type="submission" date="2017-06" db="EMBL/GenBank/DDBJ databases">
        <title>FDA dAtabase for Regulatory Grade micrObial Sequences (FDA-ARGOS): Supporting development and validation of Infectious Disease Dx tests.</title>
        <authorList>
            <person name="Goldberg B."/>
            <person name="Campos J."/>
            <person name="Tallon L."/>
            <person name="Sadzewicz L."/>
            <person name="Sengamalay N."/>
            <person name="Ott S."/>
            <person name="Godinez A."/>
            <person name="Nagaraj S."/>
            <person name="Vavikolanu K."/>
            <person name="Nadendla S."/>
            <person name="George J."/>
            <person name="Geyer C."/>
            <person name="Sichtig H."/>
        </authorList>
    </citation>
    <scope>NUCLEOTIDE SEQUENCE [LARGE SCALE GENOMIC DNA]</scope>
    <source>
        <strain evidence="6">FDAARGOS_285</strain>
    </source>
</reference>
<proteinExistence type="inferred from homology"/>
<evidence type="ECO:0000313" key="6">
    <source>
        <dbReference type="Proteomes" id="UP000197058"/>
    </source>
</evidence>
<evidence type="ECO:0000313" key="5">
    <source>
        <dbReference type="EMBL" id="ASE33746.1"/>
    </source>
</evidence>
<dbReference type="CDD" id="cd02808">
    <property type="entry name" value="GltS_FMN"/>
    <property type="match status" value="1"/>
</dbReference>